<dbReference type="PANTHER" id="PTHR12585:SF69">
    <property type="entry name" value="FI11703P"/>
    <property type="match status" value="1"/>
</dbReference>
<evidence type="ECO:0000256" key="1">
    <source>
        <dbReference type="ARBA" id="ARBA00004123"/>
    </source>
</evidence>
<evidence type="ECO:0000256" key="4">
    <source>
        <dbReference type="SAM" id="MobiDB-lite"/>
    </source>
</evidence>
<evidence type="ECO:0000259" key="5">
    <source>
        <dbReference type="Pfam" id="PF04824"/>
    </source>
</evidence>
<evidence type="ECO:0000256" key="3">
    <source>
        <dbReference type="ARBA" id="ARBA00023242"/>
    </source>
</evidence>
<dbReference type="Pfam" id="PF04825">
    <property type="entry name" value="Rad21_Rec8_N"/>
    <property type="match status" value="1"/>
</dbReference>
<reference evidence="7 8" key="1">
    <citation type="submission" date="2022-07" db="EMBL/GenBank/DDBJ databases">
        <title>Genome-wide signatures of adaptation to extreme environments.</title>
        <authorList>
            <person name="Cho C.H."/>
            <person name="Yoon H.S."/>
        </authorList>
    </citation>
    <scope>NUCLEOTIDE SEQUENCE [LARGE SCALE GENOMIC DNA]</scope>
    <source>
        <strain evidence="7 8">108.79 E11</strain>
    </source>
</reference>
<sequence length="598" mass="67015">MFYSTEILTKKGPLGRVWLAATIGKERIQKKFALDVCISSLCAEVLRPPTPYALRLSAQLMIGICRIFEKKCSIVFVSANDTIYQLSRLDSGSKKTIDITAESTAGQINLGKGASNFENITLTSSRTMPYPPDIGRLLQSVESNIQFLGHEQLLQNLLTGTRPDAILFEEELLNMTMGSSLESQKFTELRKRSDNVPDMEEIPRTSNSFAGDSEHSDIHRMRSFSFLQANPNDITLKTDDFESSLEHSEASHLSMSCLWDDDLHQNINMSMWSPPSGITAQPLLGHSSFISVGNNEKMQLSEKDDIPVENAIPPMTNQGNLGVTSEKERLKRQSQFRRDVKTELTTRHLKACLNNTKDTIISLAQEKQHTLEEEDKITTTTLSMFLDLCDVTLLRPPPNMRFFHFETYLPQSSYRRGEKRHASETYSDSAVLRADLHISTDEPEVLRLDRSSTTAKRKKVSVSTVDTFYTDTRSLHSATSIDELVPETYLPVEEEYSTVPTRTSLTGVETVTTLPITAESQAIQQSVLEDPLTSAAFNILQRDYFSESNAVTFQQIAKGGTRSSAAKIFYYILVLKTFNKIQVEQASPFGNIVLSPVS</sequence>
<proteinExistence type="inferred from homology"/>
<keyword evidence="3" id="KW-0539">Nucleus</keyword>
<evidence type="ECO:0000259" key="6">
    <source>
        <dbReference type="Pfam" id="PF04825"/>
    </source>
</evidence>
<evidence type="ECO:0000313" key="8">
    <source>
        <dbReference type="Proteomes" id="UP001300502"/>
    </source>
</evidence>
<dbReference type="Gene3D" id="1.10.10.580">
    <property type="entry name" value="Structural maintenance of chromosome 1. Chain E"/>
    <property type="match status" value="1"/>
</dbReference>
<dbReference type="Proteomes" id="UP001300502">
    <property type="component" value="Unassembled WGS sequence"/>
</dbReference>
<comment type="similarity">
    <text evidence="2">Belongs to the rad21 family.</text>
</comment>
<dbReference type="AlphaFoldDB" id="A0AAV9I4F3"/>
<protein>
    <submittedName>
        <fullName evidence="7">Uncharacterized protein</fullName>
    </submittedName>
</protein>
<organism evidence="7 8">
    <name type="scientific">Galdieria yellowstonensis</name>
    <dbReference type="NCBI Taxonomy" id="3028027"/>
    <lineage>
        <taxon>Eukaryota</taxon>
        <taxon>Rhodophyta</taxon>
        <taxon>Bangiophyceae</taxon>
        <taxon>Galdieriales</taxon>
        <taxon>Galdieriaceae</taxon>
        <taxon>Galdieria</taxon>
    </lineage>
</organism>
<feature type="compositionally biased region" description="Basic and acidic residues" evidence="4">
    <location>
        <begin position="325"/>
        <end position="338"/>
    </location>
</feature>
<dbReference type="InterPro" id="IPR006910">
    <property type="entry name" value="Rad21_Rec8_N"/>
</dbReference>
<dbReference type="InterPro" id="IPR006909">
    <property type="entry name" value="Rad21/Rec8_C_eu"/>
</dbReference>
<comment type="subcellular location">
    <subcellularLocation>
        <location evidence="1">Nucleus</location>
    </subcellularLocation>
</comment>
<dbReference type="GO" id="GO:0003682">
    <property type="term" value="F:chromatin binding"/>
    <property type="evidence" value="ECO:0007669"/>
    <property type="project" value="TreeGrafter"/>
</dbReference>
<gene>
    <name evidence="7" type="ORF">GAYE_PCTG44G1087</name>
</gene>
<evidence type="ECO:0000313" key="7">
    <source>
        <dbReference type="EMBL" id="KAK4523195.1"/>
    </source>
</evidence>
<dbReference type="GO" id="GO:0008278">
    <property type="term" value="C:cohesin complex"/>
    <property type="evidence" value="ECO:0007669"/>
    <property type="project" value="InterPro"/>
</dbReference>
<dbReference type="Pfam" id="PF04824">
    <property type="entry name" value="Rad21_Rec8"/>
    <property type="match status" value="1"/>
</dbReference>
<feature type="region of interest" description="Disordered" evidence="4">
    <location>
        <begin position="310"/>
        <end position="338"/>
    </location>
</feature>
<keyword evidence="8" id="KW-1185">Reference proteome</keyword>
<comment type="caution">
    <text evidence="7">The sequence shown here is derived from an EMBL/GenBank/DDBJ whole genome shotgun (WGS) entry which is preliminary data.</text>
</comment>
<feature type="domain" description="Rad21/Rec8-like protein C-terminal eukaryotic" evidence="5">
    <location>
        <begin position="548"/>
        <end position="597"/>
    </location>
</feature>
<evidence type="ECO:0000256" key="2">
    <source>
        <dbReference type="ARBA" id="ARBA00009870"/>
    </source>
</evidence>
<dbReference type="GO" id="GO:0005634">
    <property type="term" value="C:nucleus"/>
    <property type="evidence" value="ECO:0007669"/>
    <property type="project" value="UniProtKB-SubCell"/>
</dbReference>
<dbReference type="SUPFAM" id="SSF46785">
    <property type="entry name" value="Winged helix' DNA-binding domain"/>
    <property type="match status" value="1"/>
</dbReference>
<dbReference type="InterPro" id="IPR039781">
    <property type="entry name" value="Rad21/Rec8-like"/>
</dbReference>
<feature type="domain" description="Rad21/Rec8-like protein N-terminal" evidence="6">
    <location>
        <begin position="1"/>
        <end position="103"/>
    </location>
</feature>
<dbReference type="InterPro" id="IPR036390">
    <property type="entry name" value="WH_DNA-bd_sf"/>
</dbReference>
<accession>A0AAV9I4F3</accession>
<name>A0AAV9I4F3_9RHOD</name>
<dbReference type="PANTHER" id="PTHR12585">
    <property type="entry name" value="SCC1 / RAD21 FAMILY MEMBER"/>
    <property type="match status" value="1"/>
</dbReference>
<dbReference type="InterPro" id="IPR023093">
    <property type="entry name" value="ScpA-like_C"/>
</dbReference>
<dbReference type="GO" id="GO:0007062">
    <property type="term" value="P:sister chromatid cohesion"/>
    <property type="evidence" value="ECO:0007669"/>
    <property type="project" value="InterPro"/>
</dbReference>
<dbReference type="EMBL" id="JANCYU010000012">
    <property type="protein sequence ID" value="KAK4523195.1"/>
    <property type="molecule type" value="Genomic_DNA"/>
</dbReference>
<dbReference type="GO" id="GO:1990414">
    <property type="term" value="P:replication-born double-strand break repair via sister chromatid exchange"/>
    <property type="evidence" value="ECO:0007669"/>
    <property type="project" value="TreeGrafter"/>
</dbReference>